<dbReference type="AlphaFoldDB" id="A0A1U8DY55"/>
<dbReference type="RefSeq" id="XP_014382175.2">
    <property type="nucleotide sequence ID" value="XM_014526689.2"/>
</dbReference>
<evidence type="ECO:0000256" key="2">
    <source>
        <dbReference type="ARBA" id="ARBA00022729"/>
    </source>
</evidence>
<dbReference type="GO" id="GO:0004252">
    <property type="term" value="F:serine-type endopeptidase activity"/>
    <property type="evidence" value="ECO:0007669"/>
    <property type="project" value="InterPro"/>
</dbReference>
<evidence type="ECO:0000259" key="11">
    <source>
        <dbReference type="PROSITE" id="PS50240"/>
    </source>
</evidence>
<protein>
    <submittedName>
        <fullName evidence="13">Mast cell protease 1A-like</fullName>
    </submittedName>
</protein>
<dbReference type="GO" id="GO:0006508">
    <property type="term" value="P:proteolysis"/>
    <property type="evidence" value="ECO:0007669"/>
    <property type="project" value="UniProtKB-KW"/>
</dbReference>
<evidence type="ECO:0000256" key="3">
    <source>
        <dbReference type="ARBA" id="ARBA00022801"/>
    </source>
</evidence>
<reference evidence="13" key="1">
    <citation type="submission" date="2025-08" db="UniProtKB">
        <authorList>
            <consortium name="RefSeq"/>
        </authorList>
    </citation>
    <scope>IDENTIFICATION</scope>
</reference>
<dbReference type="PANTHER" id="PTHR24271">
    <property type="entry name" value="KALLIKREIN-RELATED"/>
    <property type="match status" value="1"/>
</dbReference>
<evidence type="ECO:0000313" key="13">
    <source>
        <dbReference type="RefSeq" id="XP_014382175.2"/>
    </source>
</evidence>
<feature type="region of interest" description="Disordered" evidence="10">
    <location>
        <begin position="1"/>
        <end position="26"/>
    </location>
</feature>
<dbReference type="PANTHER" id="PTHR24271:SF81">
    <property type="entry name" value="GRANZYME B"/>
    <property type="match status" value="1"/>
</dbReference>
<dbReference type="PRINTS" id="PR00722">
    <property type="entry name" value="CHYMOTRYPSIN"/>
</dbReference>
<dbReference type="PROSITE" id="PS50240">
    <property type="entry name" value="TRYPSIN_DOM"/>
    <property type="match status" value="1"/>
</dbReference>
<dbReference type="InterPro" id="IPR043504">
    <property type="entry name" value="Peptidase_S1_PA_chymotrypsin"/>
</dbReference>
<evidence type="ECO:0000256" key="7">
    <source>
        <dbReference type="ARBA" id="ARBA00023180"/>
    </source>
</evidence>
<dbReference type="InterPro" id="IPR033116">
    <property type="entry name" value="TRYPSIN_SER"/>
</dbReference>
<dbReference type="SMART" id="SM00020">
    <property type="entry name" value="Tryp_SPc"/>
    <property type="match status" value="1"/>
</dbReference>
<dbReference type="InterPro" id="IPR009003">
    <property type="entry name" value="Peptidase_S1_PA"/>
</dbReference>
<feature type="domain" description="Peptidase S1" evidence="11">
    <location>
        <begin position="41"/>
        <end position="266"/>
    </location>
</feature>
<keyword evidence="2" id="KW-0732">Signal</keyword>
<evidence type="ECO:0000256" key="1">
    <source>
        <dbReference type="ARBA" id="ARBA00022670"/>
    </source>
</evidence>
<keyword evidence="1 9" id="KW-0645">Protease</keyword>
<dbReference type="GO" id="GO:0005737">
    <property type="term" value="C:cytoplasm"/>
    <property type="evidence" value="ECO:0007669"/>
    <property type="project" value="TreeGrafter"/>
</dbReference>
<dbReference type="InterPro" id="IPR001254">
    <property type="entry name" value="Trypsin_dom"/>
</dbReference>
<keyword evidence="7" id="KW-0325">Glycoprotein</keyword>
<keyword evidence="3 9" id="KW-0378">Hydrolase</keyword>
<evidence type="ECO:0000256" key="6">
    <source>
        <dbReference type="ARBA" id="ARBA00023157"/>
    </source>
</evidence>
<evidence type="ECO:0000256" key="8">
    <source>
        <dbReference type="ARBA" id="ARBA00024195"/>
    </source>
</evidence>
<evidence type="ECO:0000256" key="4">
    <source>
        <dbReference type="ARBA" id="ARBA00022825"/>
    </source>
</evidence>
<dbReference type="GeneID" id="102387989"/>
<dbReference type="InParanoid" id="A0A1U8DY55"/>
<sequence length="279" mass="31024">MPMFSSVLKGPRKESAEGKPTVGSPLLKVPEKKRERLRGKIIGGREARPHSRPYMAFLDGQRGEKKYMCGGSLVHEHFVLTAAHCSGDQITVLLGAHNIHKKEESWQEIKVHRQIPHPKYKKKTREKDIMLLQLEHKANLSEQVGIIRLPQPGEAVKPGSVCGVAGWGQTNVIFGDSSNVLLEIDLQVLGDTICEDHYSCYYDPRTMLCVGDFKGNKSSFQGDSGGPLVCDRVVQGIISWGPNNAAPPEVYTKVSRFIVWIKNELAKLKKPLDIPGFFS</sequence>
<keyword evidence="12" id="KW-1185">Reference proteome</keyword>
<accession>A0A1U8DY55</accession>
<keyword evidence="6" id="KW-1015">Disulfide bond</keyword>
<dbReference type="PROSITE" id="PS00134">
    <property type="entry name" value="TRYPSIN_HIS"/>
    <property type="match status" value="1"/>
</dbReference>
<keyword evidence="4 9" id="KW-0720">Serine protease</keyword>
<evidence type="ECO:0000256" key="9">
    <source>
        <dbReference type="RuleBase" id="RU363034"/>
    </source>
</evidence>
<dbReference type="FunFam" id="2.40.10.10:FF:000014">
    <property type="entry name" value="Complement factor D"/>
    <property type="match status" value="1"/>
</dbReference>
<dbReference type="KEGG" id="asn:102387989"/>
<comment type="similarity">
    <text evidence="8">Belongs to the peptidase S1 family. CLIP subfamily.</text>
</comment>
<name>A0A1U8DY55_ALLSI</name>
<dbReference type="Gene3D" id="2.40.10.10">
    <property type="entry name" value="Trypsin-like serine proteases"/>
    <property type="match status" value="2"/>
</dbReference>
<evidence type="ECO:0000256" key="10">
    <source>
        <dbReference type="SAM" id="MobiDB-lite"/>
    </source>
</evidence>
<dbReference type="eggNOG" id="KOG3627">
    <property type="taxonomic scope" value="Eukaryota"/>
</dbReference>
<dbReference type="PROSITE" id="PS00135">
    <property type="entry name" value="TRYPSIN_SER"/>
    <property type="match status" value="1"/>
</dbReference>
<dbReference type="Proteomes" id="UP000189705">
    <property type="component" value="Unplaced"/>
</dbReference>
<dbReference type="CDD" id="cd00190">
    <property type="entry name" value="Tryp_SPc"/>
    <property type="match status" value="1"/>
</dbReference>
<dbReference type="FunFam" id="2.40.10.10:FF:000028">
    <property type="entry name" value="Serine protease easter"/>
    <property type="match status" value="1"/>
</dbReference>
<dbReference type="InterPro" id="IPR018114">
    <property type="entry name" value="TRYPSIN_HIS"/>
</dbReference>
<dbReference type="InterPro" id="IPR001314">
    <property type="entry name" value="Peptidase_S1A"/>
</dbReference>
<keyword evidence="5" id="KW-0865">Zymogen</keyword>
<dbReference type="SUPFAM" id="SSF50494">
    <property type="entry name" value="Trypsin-like serine proteases"/>
    <property type="match status" value="1"/>
</dbReference>
<evidence type="ECO:0000256" key="5">
    <source>
        <dbReference type="ARBA" id="ARBA00023145"/>
    </source>
</evidence>
<dbReference type="Pfam" id="PF00089">
    <property type="entry name" value="Trypsin"/>
    <property type="match status" value="1"/>
</dbReference>
<evidence type="ECO:0000313" key="12">
    <source>
        <dbReference type="Proteomes" id="UP000189705"/>
    </source>
</evidence>
<organism evidence="12 13">
    <name type="scientific">Alligator sinensis</name>
    <name type="common">Chinese alligator</name>
    <dbReference type="NCBI Taxonomy" id="38654"/>
    <lineage>
        <taxon>Eukaryota</taxon>
        <taxon>Metazoa</taxon>
        <taxon>Chordata</taxon>
        <taxon>Craniata</taxon>
        <taxon>Vertebrata</taxon>
        <taxon>Euteleostomi</taxon>
        <taxon>Archelosauria</taxon>
        <taxon>Archosauria</taxon>
        <taxon>Crocodylia</taxon>
        <taxon>Alligatoridae</taxon>
        <taxon>Alligatorinae</taxon>
        <taxon>Alligator</taxon>
    </lineage>
</organism>
<gene>
    <name evidence="13" type="primary">LOC102387989</name>
</gene>
<dbReference type="STRING" id="38654.A0A1U8DY55"/>
<proteinExistence type="inferred from homology"/>